<dbReference type="PIRSF" id="PIRSF002741">
    <property type="entry name" value="MppA"/>
    <property type="match status" value="1"/>
</dbReference>
<dbReference type="Gene3D" id="3.40.190.10">
    <property type="entry name" value="Periplasmic binding protein-like II"/>
    <property type="match status" value="1"/>
</dbReference>
<dbReference type="AlphaFoldDB" id="A0A412G4S7"/>
<feature type="chain" id="PRO_5039013497" evidence="4">
    <location>
        <begin position="20"/>
        <end position="532"/>
    </location>
</feature>
<dbReference type="GeneID" id="83014815"/>
<dbReference type="GO" id="GO:0042597">
    <property type="term" value="C:periplasmic space"/>
    <property type="evidence" value="ECO:0007669"/>
    <property type="project" value="UniProtKB-ARBA"/>
</dbReference>
<keyword evidence="7" id="KW-1185">Reference proteome</keyword>
<dbReference type="EMBL" id="QRUP01000004">
    <property type="protein sequence ID" value="RGR75647.1"/>
    <property type="molecule type" value="Genomic_DNA"/>
</dbReference>
<keyword evidence="3 4" id="KW-0732">Signal</keyword>
<dbReference type="GO" id="GO:0015833">
    <property type="term" value="P:peptide transport"/>
    <property type="evidence" value="ECO:0007669"/>
    <property type="project" value="TreeGrafter"/>
</dbReference>
<protein>
    <submittedName>
        <fullName evidence="6">ABC transporter substrate-binding protein</fullName>
    </submittedName>
</protein>
<dbReference type="Gene3D" id="3.90.76.10">
    <property type="entry name" value="Dipeptide-binding Protein, Domain 1"/>
    <property type="match status" value="1"/>
</dbReference>
<dbReference type="PANTHER" id="PTHR30290">
    <property type="entry name" value="PERIPLASMIC BINDING COMPONENT OF ABC TRANSPORTER"/>
    <property type="match status" value="1"/>
</dbReference>
<dbReference type="Proteomes" id="UP000284178">
    <property type="component" value="Unassembled WGS sequence"/>
</dbReference>
<evidence type="ECO:0000259" key="5">
    <source>
        <dbReference type="Pfam" id="PF00496"/>
    </source>
</evidence>
<dbReference type="CDD" id="cd08517">
    <property type="entry name" value="PBP2_NikA_DppA_OppA_like_13"/>
    <property type="match status" value="1"/>
</dbReference>
<dbReference type="InterPro" id="IPR000914">
    <property type="entry name" value="SBP_5_dom"/>
</dbReference>
<name>A0A412G4S7_9FIRM</name>
<comment type="similarity">
    <text evidence="1">Belongs to the bacterial solute-binding protein 5 family.</text>
</comment>
<proteinExistence type="inferred from homology"/>
<reference evidence="6 7" key="1">
    <citation type="submission" date="2018-08" db="EMBL/GenBank/DDBJ databases">
        <title>A genome reference for cultivated species of the human gut microbiota.</title>
        <authorList>
            <person name="Zou Y."/>
            <person name="Xue W."/>
            <person name="Luo G."/>
        </authorList>
    </citation>
    <scope>NUCLEOTIDE SEQUENCE [LARGE SCALE GENOMIC DNA]</scope>
    <source>
        <strain evidence="6 7">AF24-29</strain>
    </source>
</reference>
<dbReference type="GO" id="GO:0043190">
    <property type="term" value="C:ATP-binding cassette (ABC) transporter complex"/>
    <property type="evidence" value="ECO:0007669"/>
    <property type="project" value="InterPro"/>
</dbReference>
<evidence type="ECO:0000313" key="7">
    <source>
        <dbReference type="Proteomes" id="UP000284178"/>
    </source>
</evidence>
<accession>A0A412G4S7</accession>
<evidence type="ECO:0000256" key="1">
    <source>
        <dbReference type="ARBA" id="ARBA00005695"/>
    </source>
</evidence>
<dbReference type="PROSITE" id="PS51257">
    <property type="entry name" value="PROKAR_LIPOPROTEIN"/>
    <property type="match status" value="1"/>
</dbReference>
<gene>
    <name evidence="6" type="ORF">DWY25_05275</name>
</gene>
<dbReference type="Gene3D" id="3.10.105.10">
    <property type="entry name" value="Dipeptide-binding Protein, Domain 3"/>
    <property type="match status" value="1"/>
</dbReference>
<keyword evidence="2" id="KW-0813">Transport</keyword>
<dbReference type="PANTHER" id="PTHR30290:SF9">
    <property type="entry name" value="OLIGOPEPTIDE-BINDING PROTEIN APPA"/>
    <property type="match status" value="1"/>
</dbReference>
<dbReference type="RefSeq" id="WP_117894368.1">
    <property type="nucleotide sequence ID" value="NZ_CABJCV010000004.1"/>
</dbReference>
<dbReference type="Pfam" id="PF00496">
    <property type="entry name" value="SBP_bac_5"/>
    <property type="match status" value="1"/>
</dbReference>
<dbReference type="GO" id="GO:1904680">
    <property type="term" value="F:peptide transmembrane transporter activity"/>
    <property type="evidence" value="ECO:0007669"/>
    <property type="project" value="TreeGrafter"/>
</dbReference>
<organism evidence="6 7">
    <name type="scientific">Holdemania filiformis</name>
    <dbReference type="NCBI Taxonomy" id="61171"/>
    <lineage>
        <taxon>Bacteria</taxon>
        <taxon>Bacillati</taxon>
        <taxon>Bacillota</taxon>
        <taxon>Erysipelotrichia</taxon>
        <taxon>Erysipelotrichales</taxon>
        <taxon>Erysipelotrichaceae</taxon>
        <taxon>Holdemania</taxon>
    </lineage>
</organism>
<sequence length="532" mass="59618">MKKLLKVLVVCLAMAMMLAGCGNGGNGGTSNEGGQTDGENSGIPTDQTLIMVTSQDPQSFNPDFKSDDGAWPINQNIFNRLVKLGSNTKINLDLAESYEFSEDGMQLTFHLHDGVKWHDGEPFTSADVKWTYDTAIAEKWAKADNLSNIESIECPDDNTVVMNLKTPDVSIIAKLAWYGTFIMPKHLYEGTDTATNPYNQNPVGTGPFKFVEYKAGQYVTLERNEDFWGDKAIAKTLKFAIISDDNTLWEAFMNGEVDDLCSMIPAAHANDLDGNDNYTFYSEMGINRTYITFNLKDERFQDQRVREAFALAIDNQGCWDRTAGGNGEPSEYMISHAFTKYLDEDSKLPKRNVEEAMKLLEEAGYTKDADGYYMHVTLDAFESGNWKDLAAIIQQNVKEAGIDLKINMMEMAAWQDKVQVNRDFEITMLAGYQGPDISGVSGRVQTGTSMNMAGYSNPELDALLDKGVTLSNEEERIECYKEIQKIMRADLPIIPIIDNGYKYAIKKEMKGMPMELDDKTASSEYTYTYRAE</sequence>
<dbReference type="SUPFAM" id="SSF53850">
    <property type="entry name" value="Periplasmic binding protein-like II"/>
    <property type="match status" value="1"/>
</dbReference>
<evidence type="ECO:0000256" key="4">
    <source>
        <dbReference type="SAM" id="SignalP"/>
    </source>
</evidence>
<evidence type="ECO:0000313" key="6">
    <source>
        <dbReference type="EMBL" id="RGR75647.1"/>
    </source>
</evidence>
<feature type="domain" description="Solute-binding protein family 5" evidence="5">
    <location>
        <begin position="90"/>
        <end position="434"/>
    </location>
</feature>
<dbReference type="InterPro" id="IPR030678">
    <property type="entry name" value="Peptide/Ni-bd"/>
</dbReference>
<feature type="signal peptide" evidence="4">
    <location>
        <begin position="1"/>
        <end position="19"/>
    </location>
</feature>
<comment type="caution">
    <text evidence="6">The sequence shown here is derived from an EMBL/GenBank/DDBJ whole genome shotgun (WGS) entry which is preliminary data.</text>
</comment>
<evidence type="ECO:0000256" key="2">
    <source>
        <dbReference type="ARBA" id="ARBA00022448"/>
    </source>
</evidence>
<evidence type="ECO:0000256" key="3">
    <source>
        <dbReference type="ARBA" id="ARBA00022729"/>
    </source>
</evidence>
<dbReference type="InterPro" id="IPR039424">
    <property type="entry name" value="SBP_5"/>
</dbReference>